<evidence type="ECO:0000313" key="1">
    <source>
        <dbReference type="EMBL" id="THU90292.1"/>
    </source>
</evidence>
<keyword evidence="2" id="KW-1185">Reference proteome</keyword>
<evidence type="ECO:0000313" key="2">
    <source>
        <dbReference type="Proteomes" id="UP000297245"/>
    </source>
</evidence>
<reference evidence="1 2" key="1">
    <citation type="journal article" date="2019" name="Nat. Ecol. Evol.">
        <title>Megaphylogeny resolves global patterns of mushroom evolution.</title>
        <authorList>
            <person name="Varga T."/>
            <person name="Krizsan K."/>
            <person name="Foldi C."/>
            <person name="Dima B."/>
            <person name="Sanchez-Garcia M."/>
            <person name="Sanchez-Ramirez S."/>
            <person name="Szollosi G.J."/>
            <person name="Szarkandi J.G."/>
            <person name="Papp V."/>
            <person name="Albert L."/>
            <person name="Andreopoulos W."/>
            <person name="Angelini C."/>
            <person name="Antonin V."/>
            <person name="Barry K.W."/>
            <person name="Bougher N.L."/>
            <person name="Buchanan P."/>
            <person name="Buyck B."/>
            <person name="Bense V."/>
            <person name="Catcheside P."/>
            <person name="Chovatia M."/>
            <person name="Cooper J."/>
            <person name="Damon W."/>
            <person name="Desjardin D."/>
            <person name="Finy P."/>
            <person name="Geml J."/>
            <person name="Haridas S."/>
            <person name="Hughes K."/>
            <person name="Justo A."/>
            <person name="Karasinski D."/>
            <person name="Kautmanova I."/>
            <person name="Kiss B."/>
            <person name="Kocsube S."/>
            <person name="Kotiranta H."/>
            <person name="LaButti K.M."/>
            <person name="Lechner B.E."/>
            <person name="Liimatainen K."/>
            <person name="Lipzen A."/>
            <person name="Lukacs Z."/>
            <person name="Mihaltcheva S."/>
            <person name="Morgado L.N."/>
            <person name="Niskanen T."/>
            <person name="Noordeloos M.E."/>
            <person name="Ohm R.A."/>
            <person name="Ortiz-Santana B."/>
            <person name="Ovrebo C."/>
            <person name="Racz N."/>
            <person name="Riley R."/>
            <person name="Savchenko A."/>
            <person name="Shiryaev A."/>
            <person name="Soop K."/>
            <person name="Spirin V."/>
            <person name="Szebenyi C."/>
            <person name="Tomsovsky M."/>
            <person name="Tulloss R.E."/>
            <person name="Uehling J."/>
            <person name="Grigoriev I.V."/>
            <person name="Vagvolgyi C."/>
            <person name="Papp T."/>
            <person name="Martin F.M."/>
            <person name="Miettinen O."/>
            <person name="Hibbett D.S."/>
            <person name="Nagy L.G."/>
        </authorList>
    </citation>
    <scope>NUCLEOTIDE SEQUENCE [LARGE SCALE GENOMIC DNA]</scope>
    <source>
        <strain evidence="1 2">CBS 962.96</strain>
    </source>
</reference>
<dbReference type="AlphaFoldDB" id="A0A4S8LLY0"/>
<dbReference type="Proteomes" id="UP000297245">
    <property type="component" value="Unassembled WGS sequence"/>
</dbReference>
<proteinExistence type="predicted"/>
<dbReference type="EMBL" id="ML179339">
    <property type="protein sequence ID" value="THU90292.1"/>
    <property type="molecule type" value="Genomic_DNA"/>
</dbReference>
<organism evidence="1 2">
    <name type="scientific">Dendrothele bispora (strain CBS 962.96)</name>
    <dbReference type="NCBI Taxonomy" id="1314807"/>
    <lineage>
        <taxon>Eukaryota</taxon>
        <taxon>Fungi</taxon>
        <taxon>Dikarya</taxon>
        <taxon>Basidiomycota</taxon>
        <taxon>Agaricomycotina</taxon>
        <taxon>Agaricomycetes</taxon>
        <taxon>Agaricomycetidae</taxon>
        <taxon>Agaricales</taxon>
        <taxon>Agaricales incertae sedis</taxon>
        <taxon>Dendrothele</taxon>
    </lineage>
</organism>
<gene>
    <name evidence="1" type="ORF">K435DRAFT_781309</name>
</gene>
<name>A0A4S8LLY0_DENBC</name>
<accession>A0A4S8LLY0</accession>
<protein>
    <submittedName>
        <fullName evidence="1">Uncharacterized protein</fullName>
    </submittedName>
</protein>
<sequence length="66" mass="7491">MTNWTIMPRKGLGTYNVFALVASQVIWTCKAAVKSTHIGCNDKQSRNWRYTEDPGQRTFQVNLGTV</sequence>